<evidence type="ECO:0000313" key="1">
    <source>
        <dbReference type="EMBL" id="KHD78430.1"/>
    </source>
</evidence>
<dbReference type="eggNOG" id="ENOG50333EE">
    <property type="taxonomic scope" value="Bacteria"/>
</dbReference>
<dbReference type="EMBL" id="JRTT01000004">
    <property type="protein sequence ID" value="KHD78430.1"/>
    <property type="molecule type" value="Genomic_DNA"/>
</dbReference>
<dbReference type="SUPFAM" id="SSF53335">
    <property type="entry name" value="S-adenosyl-L-methionine-dependent methyltransferases"/>
    <property type="match status" value="1"/>
</dbReference>
<dbReference type="RefSeq" id="WP_043522612.1">
    <property type="nucleotide sequence ID" value="NZ_BAABKU010000008.1"/>
</dbReference>
<evidence type="ECO:0000313" key="2">
    <source>
        <dbReference type="Proteomes" id="UP000054537"/>
    </source>
</evidence>
<reference evidence="1 2" key="1">
    <citation type="submission" date="2014-10" db="EMBL/GenBank/DDBJ databases">
        <title>Draft genome sequence of Actinoplanes utahensis NRRL 12052.</title>
        <authorList>
            <person name="Velasco-Bucheli B."/>
            <person name="del Cerro C."/>
            <person name="Hormigo D."/>
            <person name="Garcia J.L."/>
            <person name="Acebal C."/>
            <person name="Arroyo M."/>
            <person name="de la Mata I."/>
        </authorList>
    </citation>
    <scope>NUCLEOTIDE SEQUENCE [LARGE SCALE GENOMIC DNA]</scope>
    <source>
        <strain evidence="1 2">NRRL 12052</strain>
    </source>
</reference>
<accession>A0A0A6UQL3</accession>
<dbReference type="Gene3D" id="3.40.50.150">
    <property type="entry name" value="Vaccinia Virus protein VP39"/>
    <property type="match status" value="1"/>
</dbReference>
<proteinExistence type="predicted"/>
<name>A0A0A6UQL3_ACTUT</name>
<comment type="caution">
    <text evidence="1">The sequence shown here is derived from an EMBL/GenBank/DDBJ whole genome shotgun (WGS) entry which is preliminary data.</text>
</comment>
<protein>
    <recommendedName>
        <fullName evidence="3">Class I SAM-dependent methyltransferase</fullName>
    </recommendedName>
</protein>
<dbReference type="InterPro" id="IPR029063">
    <property type="entry name" value="SAM-dependent_MTases_sf"/>
</dbReference>
<keyword evidence="2" id="KW-1185">Reference proteome</keyword>
<dbReference type="AlphaFoldDB" id="A0A0A6UQL3"/>
<dbReference type="Proteomes" id="UP000054537">
    <property type="component" value="Unassembled WGS sequence"/>
</dbReference>
<gene>
    <name evidence="1" type="ORF">MB27_04165</name>
</gene>
<evidence type="ECO:0008006" key="3">
    <source>
        <dbReference type="Google" id="ProtNLM"/>
    </source>
</evidence>
<organism evidence="1 2">
    <name type="scientific">Actinoplanes utahensis</name>
    <dbReference type="NCBI Taxonomy" id="1869"/>
    <lineage>
        <taxon>Bacteria</taxon>
        <taxon>Bacillati</taxon>
        <taxon>Actinomycetota</taxon>
        <taxon>Actinomycetes</taxon>
        <taxon>Micromonosporales</taxon>
        <taxon>Micromonosporaceae</taxon>
        <taxon>Actinoplanes</taxon>
    </lineage>
</organism>
<sequence>MPDRPDMAAALAAPPLTNLTRFGGEMFNWSDTRGRRNALLTHLIVELGGPGRTVLVAGPHPDEVVAALAAGGAEVTWLLRSLADAEQAARTHPTISVLAGAFGKVDLTTGFDLVVAADGIQRLNSAEGDQLSAGELLDRLAQAVRPDGALVLMHDNQLGAHHTVRLEPGRRQRDDAAWYPSDGQVADNPAAREQLTARLTEAGLVVDVAYAAFPEPATPAVLIGGDALGDVASPLRPWLQSVLEQAYTTAFRNRPVLSDPRRLVGRALRAGAEDTVAGGWLVIARAPGDVPAARTTWHDVLVGDVHGAFTYTVTADGPKVLVPHDGPMEREGLRRLDVPVAPHTGGYLLEQRLLELCAAADVRRLRQEIAQYESWLATHARDGLVDGPVALADLSGVAITPAGPTVLAARWEPVEAVPVEIVLVRALWQFAVRLITWGRPHPWPVTASAADLAAILVGMAGRSLADEELRAAIDLQVVLDGAEFGLTQGERQAHKLALLAVQPGTAPLDVAGYEELTEALWRQRYQASHLLAMMEWTEQIIRSRDSALSKMDFELQLLRRSWSGRGLMLAKKAYKKVRK</sequence>